<dbReference type="AlphaFoldDB" id="A0A0J7K4X7"/>
<keyword evidence="3" id="KW-1185">Reference proteome</keyword>
<feature type="compositionally biased region" description="Low complexity" evidence="1">
    <location>
        <begin position="9"/>
        <end position="21"/>
    </location>
</feature>
<dbReference type="PANTHER" id="PTHR33053:SF25">
    <property type="entry name" value="TRANSPOSASE DOMAIN-CONTAINING PROTEIN"/>
    <property type="match status" value="1"/>
</dbReference>
<feature type="region of interest" description="Disordered" evidence="1">
    <location>
        <begin position="75"/>
        <end position="110"/>
    </location>
</feature>
<feature type="region of interest" description="Disordered" evidence="1">
    <location>
        <begin position="1"/>
        <end position="21"/>
    </location>
</feature>
<reference evidence="2 3" key="1">
    <citation type="submission" date="2015-04" db="EMBL/GenBank/DDBJ databases">
        <title>Lasius niger genome sequencing.</title>
        <authorList>
            <person name="Konorov E.A."/>
            <person name="Nikitin M.A."/>
            <person name="Kirill M.V."/>
            <person name="Chang P."/>
        </authorList>
    </citation>
    <scope>NUCLEOTIDE SEQUENCE [LARGE SCALE GENOMIC DNA]</scope>
    <source>
        <tissue evidence="2">Whole</tissue>
    </source>
</reference>
<sequence>MSKVMSRRNNNNSDSSNSSSLVDINILSSDDDDSDDFFDRQNQHAQLSGANNNNELIIPMNVPTQFHLNEADSNEEFEMSDGESHFEVEDRLDRESGNGSDSESAAEGNERVLQFDNNITENFILTTIKEWVQAPGVLSMSKLDDLLQRLSRRFSNLPKSYKTLLGNPNINVDNLINDGHFWYMGIKENLDSYLLDEYLRINGKIQIDINIDGLPLFRKSKKKFWPILGKLVGTKNEPFIISIYFGKHDPDDVDKFLLDFINEADELCNNGYLRNDRTYLFSIRHYIFDAPARSLIKCSKGHCGYASCEKCIVWGTRVNNRTVFLDLNAPLRTDESFRNQEQPYHHRGVSPLLRIKAGLVSQFRLDSMHLVYEGVFKRLLEAWIYWPGSWKFHLTIFQRICSTLKQIKSSCPLDFNRPPRSLEELSFFKATEYRRLCIYDGVRVFKEIPDENLYKHFLLLHCGIYILAGPFHQTLNNFANKLLRTFIEHAAVIFEDKFIVYNVHALCHLADECATHGPLDSFSAFQFENKLKSIKETLKSGFRPLEQVAKREMQKEKKVVYLQSTSNKISLLKRHVVPNEILQGFQYRRIIFVVVKFLKTNNEDSDNDEIEYEVGRTKWLVDFNNNNDYIDKTLMILWPPKSSMVCNAVKMDKNPDSSWRTEQVQVKKFYSMF</sequence>
<organism evidence="2 3">
    <name type="scientific">Lasius niger</name>
    <name type="common">Black garden ant</name>
    <dbReference type="NCBI Taxonomy" id="67767"/>
    <lineage>
        <taxon>Eukaryota</taxon>
        <taxon>Metazoa</taxon>
        <taxon>Ecdysozoa</taxon>
        <taxon>Arthropoda</taxon>
        <taxon>Hexapoda</taxon>
        <taxon>Insecta</taxon>
        <taxon>Pterygota</taxon>
        <taxon>Neoptera</taxon>
        <taxon>Endopterygota</taxon>
        <taxon>Hymenoptera</taxon>
        <taxon>Apocrita</taxon>
        <taxon>Aculeata</taxon>
        <taxon>Formicoidea</taxon>
        <taxon>Formicidae</taxon>
        <taxon>Formicinae</taxon>
        <taxon>Lasius</taxon>
        <taxon>Lasius</taxon>
    </lineage>
</organism>
<dbReference type="PANTHER" id="PTHR33053">
    <property type="entry name" value="PROTEIN, PUTATIVE-RELATED"/>
    <property type="match status" value="1"/>
</dbReference>
<evidence type="ECO:0008006" key="4">
    <source>
        <dbReference type="Google" id="ProtNLM"/>
    </source>
</evidence>
<dbReference type="OrthoDB" id="7554291at2759"/>
<gene>
    <name evidence="2" type="ORF">RF55_16325</name>
</gene>
<evidence type="ECO:0000256" key="1">
    <source>
        <dbReference type="SAM" id="MobiDB-lite"/>
    </source>
</evidence>
<proteinExistence type="predicted"/>
<dbReference type="PaxDb" id="67767-A0A0J7K4X7"/>
<evidence type="ECO:0000313" key="2">
    <source>
        <dbReference type="EMBL" id="KMQ85236.1"/>
    </source>
</evidence>
<name>A0A0J7K4X7_LASNI</name>
<feature type="compositionally biased region" description="Basic and acidic residues" evidence="1">
    <location>
        <begin position="82"/>
        <end position="96"/>
    </location>
</feature>
<accession>A0A0J7K4X7</accession>
<protein>
    <recommendedName>
        <fullName evidence="4">Tpa: transposase domain-containing protein</fullName>
    </recommendedName>
</protein>
<dbReference type="Proteomes" id="UP000036403">
    <property type="component" value="Unassembled WGS sequence"/>
</dbReference>
<comment type="caution">
    <text evidence="2">The sequence shown here is derived from an EMBL/GenBank/DDBJ whole genome shotgun (WGS) entry which is preliminary data.</text>
</comment>
<evidence type="ECO:0000313" key="3">
    <source>
        <dbReference type="Proteomes" id="UP000036403"/>
    </source>
</evidence>
<dbReference type="EMBL" id="LBMM01014298">
    <property type="protein sequence ID" value="KMQ85236.1"/>
    <property type="molecule type" value="Genomic_DNA"/>
</dbReference>